<comment type="similarity">
    <text evidence="1 5">Belongs to the peptidase S8 family.</text>
</comment>
<accession>A0A4P9ZKE9</accession>
<feature type="active site" description="Charge relay system" evidence="5">
    <location>
        <position position="259"/>
    </location>
</feature>
<dbReference type="Pfam" id="PF00082">
    <property type="entry name" value="Peptidase_S8"/>
    <property type="match status" value="1"/>
</dbReference>
<evidence type="ECO:0000313" key="8">
    <source>
        <dbReference type="Proteomes" id="UP000268162"/>
    </source>
</evidence>
<dbReference type="PRINTS" id="PR00723">
    <property type="entry name" value="SUBTILISIN"/>
</dbReference>
<keyword evidence="2 5" id="KW-0645">Protease</keyword>
<dbReference type="InterPro" id="IPR050131">
    <property type="entry name" value="Peptidase_S8_subtilisin-like"/>
</dbReference>
<dbReference type="InterPro" id="IPR015500">
    <property type="entry name" value="Peptidase_S8_subtilisin-rel"/>
</dbReference>
<dbReference type="AlphaFoldDB" id="A0A4P9ZKE9"/>
<name>A0A4P9ZKE9_9FUNG</name>
<dbReference type="InterPro" id="IPR022398">
    <property type="entry name" value="Peptidase_S8_His-AS"/>
</dbReference>
<dbReference type="Gene3D" id="3.40.50.200">
    <property type="entry name" value="Peptidase S8/S53 domain"/>
    <property type="match status" value="1"/>
</dbReference>
<dbReference type="EMBL" id="ML003607">
    <property type="protein sequence ID" value="RKP33717.1"/>
    <property type="molecule type" value="Genomic_DNA"/>
</dbReference>
<sequence>MLAHNYTGVNNVQNVLSATGRNVKIGVLDSGIDYNHPAFGSCFKTPGCRVQYGYDFVGDFFMGQNPVPDNDPYDPCLNHGTHVAGILAGNHGDFKGVAPDATIGMYRVMGCYNIVTEAIVIQALEQAYLDGMDIVTMSIGFPGSWGASASGDAAEALIKLGVFVVSAAGNRGQDGMWSIDGPSVRNTLVSFNSVGTITVSVGPDNIIFDSLTPRAPSAFSSWGPGPKSEVKPELLGPGSNIYAPWPLTLGSYGIISGTSMATPYVA</sequence>
<evidence type="ECO:0000256" key="1">
    <source>
        <dbReference type="ARBA" id="ARBA00011073"/>
    </source>
</evidence>
<dbReference type="PROSITE" id="PS51892">
    <property type="entry name" value="SUBTILASE"/>
    <property type="match status" value="1"/>
</dbReference>
<reference evidence="8" key="1">
    <citation type="journal article" date="2018" name="Nat. Microbiol.">
        <title>Leveraging single-cell genomics to expand the fungal tree of life.</title>
        <authorList>
            <person name="Ahrendt S.R."/>
            <person name="Quandt C.A."/>
            <person name="Ciobanu D."/>
            <person name="Clum A."/>
            <person name="Salamov A."/>
            <person name="Andreopoulos B."/>
            <person name="Cheng J.F."/>
            <person name="Woyke T."/>
            <person name="Pelin A."/>
            <person name="Henrissat B."/>
            <person name="Reynolds N.K."/>
            <person name="Benny G.L."/>
            <person name="Smith M.E."/>
            <person name="James T.Y."/>
            <person name="Grigoriev I.V."/>
        </authorList>
    </citation>
    <scope>NUCLEOTIDE SEQUENCE [LARGE SCALE GENOMIC DNA]</scope>
    <source>
        <strain evidence="8">RSA 468</strain>
    </source>
</reference>
<keyword evidence="8" id="KW-1185">Reference proteome</keyword>
<dbReference type="PROSITE" id="PS00137">
    <property type="entry name" value="SUBTILASE_HIS"/>
    <property type="match status" value="1"/>
</dbReference>
<evidence type="ECO:0000313" key="7">
    <source>
        <dbReference type="EMBL" id="RKP33717.1"/>
    </source>
</evidence>
<gene>
    <name evidence="7" type="ORF">BJ085DRAFT_14708</name>
</gene>
<feature type="active site" description="Charge relay system" evidence="5">
    <location>
        <position position="29"/>
    </location>
</feature>
<dbReference type="PROSITE" id="PS00136">
    <property type="entry name" value="SUBTILASE_ASP"/>
    <property type="match status" value="1"/>
</dbReference>
<dbReference type="InterPro" id="IPR023827">
    <property type="entry name" value="Peptidase_S8_Asp-AS"/>
</dbReference>
<dbReference type="InterPro" id="IPR000209">
    <property type="entry name" value="Peptidase_S8/S53_dom"/>
</dbReference>
<dbReference type="InterPro" id="IPR036852">
    <property type="entry name" value="Peptidase_S8/S53_dom_sf"/>
</dbReference>
<feature type="active site" description="Charge relay system" evidence="5">
    <location>
        <position position="79"/>
    </location>
</feature>
<dbReference type="PANTHER" id="PTHR43806:SF66">
    <property type="entry name" value="SERIN ENDOPEPTIDASE"/>
    <property type="match status" value="1"/>
</dbReference>
<dbReference type="GO" id="GO:0005615">
    <property type="term" value="C:extracellular space"/>
    <property type="evidence" value="ECO:0007669"/>
    <property type="project" value="TreeGrafter"/>
</dbReference>
<keyword evidence="4 5" id="KW-0720">Serine protease</keyword>
<dbReference type="STRING" id="215637.A0A4P9ZKE9"/>
<evidence type="ECO:0000256" key="2">
    <source>
        <dbReference type="ARBA" id="ARBA00022670"/>
    </source>
</evidence>
<feature type="non-terminal residue" evidence="7">
    <location>
        <position position="266"/>
    </location>
</feature>
<evidence type="ECO:0000256" key="5">
    <source>
        <dbReference type="PROSITE-ProRule" id="PRU01240"/>
    </source>
</evidence>
<dbReference type="SUPFAM" id="SSF52743">
    <property type="entry name" value="Subtilisin-like"/>
    <property type="match status" value="1"/>
</dbReference>
<dbReference type="Proteomes" id="UP000268162">
    <property type="component" value="Unassembled WGS sequence"/>
</dbReference>
<evidence type="ECO:0000256" key="4">
    <source>
        <dbReference type="ARBA" id="ARBA00022825"/>
    </source>
</evidence>
<keyword evidence="3 5" id="KW-0378">Hydrolase</keyword>
<dbReference type="GO" id="GO:0006508">
    <property type="term" value="P:proteolysis"/>
    <property type="evidence" value="ECO:0007669"/>
    <property type="project" value="UniProtKB-KW"/>
</dbReference>
<evidence type="ECO:0000259" key="6">
    <source>
        <dbReference type="Pfam" id="PF00082"/>
    </source>
</evidence>
<proteinExistence type="inferred from homology"/>
<dbReference type="PANTHER" id="PTHR43806">
    <property type="entry name" value="PEPTIDASE S8"/>
    <property type="match status" value="1"/>
</dbReference>
<evidence type="ECO:0000256" key="3">
    <source>
        <dbReference type="ARBA" id="ARBA00022801"/>
    </source>
</evidence>
<feature type="domain" description="Peptidase S8/S53" evidence="6">
    <location>
        <begin position="20"/>
        <end position="266"/>
    </location>
</feature>
<organism evidence="7 8">
    <name type="scientific">Dimargaris cristalligena</name>
    <dbReference type="NCBI Taxonomy" id="215637"/>
    <lineage>
        <taxon>Eukaryota</taxon>
        <taxon>Fungi</taxon>
        <taxon>Fungi incertae sedis</taxon>
        <taxon>Zoopagomycota</taxon>
        <taxon>Kickxellomycotina</taxon>
        <taxon>Dimargaritomycetes</taxon>
        <taxon>Dimargaritales</taxon>
        <taxon>Dimargaritaceae</taxon>
        <taxon>Dimargaris</taxon>
    </lineage>
</organism>
<dbReference type="GO" id="GO:0004252">
    <property type="term" value="F:serine-type endopeptidase activity"/>
    <property type="evidence" value="ECO:0007669"/>
    <property type="project" value="UniProtKB-UniRule"/>
</dbReference>
<protein>
    <submittedName>
        <fullName evidence="7">Peptidase S8/S53 domain-containing protein</fullName>
    </submittedName>
</protein>